<dbReference type="PANTHER" id="PTHR39452:SF1">
    <property type="entry name" value="CHEY-P PHOSPHATASE CHEX"/>
    <property type="match status" value="1"/>
</dbReference>
<dbReference type="CDD" id="cd17906">
    <property type="entry name" value="CheX"/>
    <property type="match status" value="1"/>
</dbReference>
<name>L2F7Q5_9GAMM</name>
<keyword evidence="4" id="KW-1185">Reference proteome</keyword>
<dbReference type="SUPFAM" id="SSF103039">
    <property type="entry name" value="CheC-like"/>
    <property type="match status" value="1"/>
</dbReference>
<comment type="caution">
    <text evidence="3">The sequence shown here is derived from an EMBL/GenBank/DDBJ whole genome shotgun (WGS) entry which is preliminary data.</text>
</comment>
<dbReference type="InterPro" id="IPR028976">
    <property type="entry name" value="CheC-like_sf"/>
</dbReference>
<accession>L2F7Q5</accession>
<evidence type="ECO:0000313" key="3">
    <source>
        <dbReference type="EMBL" id="ELA09079.1"/>
    </source>
</evidence>
<evidence type="ECO:0000259" key="2">
    <source>
        <dbReference type="Pfam" id="PF13690"/>
    </source>
</evidence>
<feature type="domain" description="Chemotaxis phosphatase CheX-like" evidence="2">
    <location>
        <begin position="43"/>
        <end position="134"/>
    </location>
</feature>
<dbReference type="AlphaFoldDB" id="L2F7Q5"/>
<dbReference type="RefSeq" id="WP_009766899.1">
    <property type="nucleotide sequence ID" value="NZ_ANIN01000001.1"/>
</dbReference>
<organism evidence="3 4">
    <name type="scientific">Moraxella macacae 0408225</name>
    <dbReference type="NCBI Taxonomy" id="1230338"/>
    <lineage>
        <taxon>Bacteria</taxon>
        <taxon>Pseudomonadati</taxon>
        <taxon>Pseudomonadota</taxon>
        <taxon>Gammaproteobacteria</taxon>
        <taxon>Moraxellales</taxon>
        <taxon>Moraxellaceae</taxon>
        <taxon>Moraxella</taxon>
    </lineage>
</organism>
<dbReference type="PATRIC" id="fig|1230338.3.peg.371"/>
<dbReference type="EMBL" id="ANIN01000001">
    <property type="protein sequence ID" value="ELA09079.1"/>
    <property type="molecule type" value="Genomic_DNA"/>
</dbReference>
<dbReference type="OrthoDB" id="9788100at2"/>
<protein>
    <recommendedName>
        <fullName evidence="2">Chemotaxis phosphatase CheX-like domain-containing protein</fullName>
    </recommendedName>
</protein>
<keyword evidence="1" id="KW-0145">Chemotaxis</keyword>
<dbReference type="Proteomes" id="UP000023795">
    <property type="component" value="Unassembled WGS sequence"/>
</dbReference>
<evidence type="ECO:0000313" key="4">
    <source>
        <dbReference type="Proteomes" id="UP000023795"/>
    </source>
</evidence>
<dbReference type="InterPro" id="IPR028051">
    <property type="entry name" value="CheX-like_dom"/>
</dbReference>
<dbReference type="InterPro" id="IPR038756">
    <property type="entry name" value="CheX-like"/>
</dbReference>
<dbReference type="STRING" id="1230338.MOMA_01680"/>
<sequence length="148" mass="16608">MKAEKLYVFIDSVTNFFKQINSDKVLVDTPYIHDNEKPLAYDFSGIINITGPLEGSVYVSSETPMLRNILHTMGEPDKSIHLLKDLVGEIANTVSGNARKEFGSEFIISPPVIVDGVPTSTYLPKERRSYIIPVTWDKYKTIIGICLQ</sequence>
<reference evidence="3 4" key="1">
    <citation type="journal article" date="2013" name="Genome Announc.">
        <title>Genome Sequence of Moraxella macacae 0408225, a Novel Bacterial Species Isolated from a Cynomolgus Macaque with Epistaxis.</title>
        <authorList>
            <person name="Ladner J.T."/>
            <person name="Whitehouse C.A."/>
            <person name="Koroleva G.I."/>
            <person name="Palacios G.F."/>
        </authorList>
    </citation>
    <scope>NUCLEOTIDE SEQUENCE [LARGE SCALE GENOMIC DNA]</scope>
    <source>
        <strain evidence="3 4">0408225</strain>
    </source>
</reference>
<gene>
    <name evidence="3" type="ORF">MOMA_01680</name>
</gene>
<dbReference type="Pfam" id="PF13690">
    <property type="entry name" value="CheX"/>
    <property type="match status" value="1"/>
</dbReference>
<dbReference type="PANTHER" id="PTHR39452">
    <property type="entry name" value="CHEY-P PHOSPHATASE CHEX"/>
    <property type="match status" value="1"/>
</dbReference>
<evidence type="ECO:0000256" key="1">
    <source>
        <dbReference type="ARBA" id="ARBA00022500"/>
    </source>
</evidence>
<dbReference type="eggNOG" id="COG1406">
    <property type="taxonomic scope" value="Bacteria"/>
</dbReference>
<dbReference type="GO" id="GO:0006935">
    <property type="term" value="P:chemotaxis"/>
    <property type="evidence" value="ECO:0007669"/>
    <property type="project" value="UniProtKB-KW"/>
</dbReference>
<proteinExistence type="predicted"/>
<dbReference type="Gene3D" id="3.40.1550.10">
    <property type="entry name" value="CheC-like"/>
    <property type="match status" value="1"/>
</dbReference>